<sequence length="169" mass="17303">MSPQAAADPGPRARRVNAVILATLVVAVLITTLAWALDGVPHDYVSLAVLTVLTLGTRVVRVRVVERVAVAASGIVSLASCVLVGPVGSALMMATTILLERGAAGWRARLFNASMGAILGSVGGLTYLLAGGPADLTTISGPGELMVRVGGRSSWRAWSSAWSTSPASR</sequence>
<feature type="transmembrane region" description="Helical" evidence="1">
    <location>
        <begin position="44"/>
        <end position="64"/>
    </location>
</feature>
<organism evidence="2 3">
    <name type="scientific">Candidatus Phosphoribacter hodrii</name>
    <dbReference type="NCBI Taxonomy" id="2953743"/>
    <lineage>
        <taxon>Bacteria</taxon>
        <taxon>Bacillati</taxon>
        <taxon>Actinomycetota</taxon>
        <taxon>Actinomycetes</taxon>
        <taxon>Micrococcales</taxon>
        <taxon>Dermatophilaceae</taxon>
        <taxon>Candidatus Phosphoribacter</taxon>
    </lineage>
</organism>
<evidence type="ECO:0000313" key="3">
    <source>
        <dbReference type="Proteomes" id="UP000726105"/>
    </source>
</evidence>
<dbReference type="AlphaFoldDB" id="A0A935M9W8"/>
<gene>
    <name evidence="2" type="ORF">IPI13_08160</name>
</gene>
<feature type="transmembrane region" description="Helical" evidence="1">
    <location>
        <begin position="110"/>
        <end position="130"/>
    </location>
</feature>
<reference evidence="2 3" key="1">
    <citation type="submission" date="2020-10" db="EMBL/GenBank/DDBJ databases">
        <title>Connecting structure to function with the recovery of over 1000 high-quality activated sludge metagenome-assembled genomes encoding full-length rRNA genes using long-read sequencing.</title>
        <authorList>
            <person name="Singleton C.M."/>
            <person name="Petriglieri F."/>
            <person name="Kristensen J.M."/>
            <person name="Kirkegaard R.H."/>
            <person name="Michaelsen T.Y."/>
            <person name="Andersen M.H."/>
            <person name="Karst S.M."/>
            <person name="Dueholm M.S."/>
            <person name="Nielsen P.H."/>
            <person name="Albertsen M."/>
        </authorList>
    </citation>
    <scope>NUCLEOTIDE SEQUENCE [LARGE SCALE GENOMIC DNA]</scope>
    <source>
        <strain evidence="2">Ega_18-Q3-R5-49_MAXAC.001</strain>
    </source>
</reference>
<accession>A0A935M9W8</accession>
<protein>
    <submittedName>
        <fullName evidence="2">Uncharacterized protein</fullName>
    </submittedName>
</protein>
<keyword evidence="1" id="KW-1133">Transmembrane helix</keyword>
<feature type="transmembrane region" description="Helical" evidence="1">
    <location>
        <begin position="70"/>
        <end position="98"/>
    </location>
</feature>
<keyword evidence="1" id="KW-0472">Membrane</keyword>
<feature type="transmembrane region" description="Helical" evidence="1">
    <location>
        <begin position="18"/>
        <end position="37"/>
    </location>
</feature>
<dbReference type="Proteomes" id="UP000726105">
    <property type="component" value="Unassembled WGS sequence"/>
</dbReference>
<dbReference type="EMBL" id="JADJIB010000002">
    <property type="protein sequence ID" value="MBK7273133.1"/>
    <property type="molecule type" value="Genomic_DNA"/>
</dbReference>
<evidence type="ECO:0000313" key="2">
    <source>
        <dbReference type="EMBL" id="MBK7273133.1"/>
    </source>
</evidence>
<comment type="caution">
    <text evidence="2">The sequence shown here is derived from an EMBL/GenBank/DDBJ whole genome shotgun (WGS) entry which is preliminary data.</text>
</comment>
<name>A0A935M9W8_9MICO</name>
<proteinExistence type="predicted"/>
<evidence type="ECO:0000256" key="1">
    <source>
        <dbReference type="SAM" id="Phobius"/>
    </source>
</evidence>
<keyword evidence="1" id="KW-0812">Transmembrane</keyword>